<keyword evidence="2" id="KW-0472">Membrane</keyword>
<feature type="signal peptide" evidence="3">
    <location>
        <begin position="1"/>
        <end position="21"/>
    </location>
</feature>
<evidence type="ECO:0000313" key="4">
    <source>
        <dbReference type="EMBL" id="EER07535.1"/>
    </source>
</evidence>
<feature type="transmembrane region" description="Helical" evidence="2">
    <location>
        <begin position="182"/>
        <end position="212"/>
    </location>
</feature>
<dbReference type="RefSeq" id="XP_002775719.1">
    <property type="nucleotide sequence ID" value="XM_002775673.1"/>
</dbReference>
<dbReference type="OrthoDB" id="462918at2759"/>
<dbReference type="InParanoid" id="C5L7S3"/>
<dbReference type="AlphaFoldDB" id="C5L7S3"/>
<keyword evidence="3" id="KW-0732">Signal</keyword>
<dbReference type="EMBL" id="GG679899">
    <property type="protein sequence ID" value="EER07535.1"/>
    <property type="molecule type" value="Genomic_DNA"/>
</dbReference>
<accession>C5L7S3</accession>
<feature type="compositionally biased region" description="Low complexity" evidence="1">
    <location>
        <begin position="305"/>
        <end position="316"/>
    </location>
</feature>
<dbReference type="Proteomes" id="UP000007800">
    <property type="component" value="Unassembled WGS sequence"/>
</dbReference>
<dbReference type="GeneID" id="9041508"/>
<feature type="chain" id="PRO_5002954318" evidence="3">
    <location>
        <begin position="22"/>
        <end position="339"/>
    </location>
</feature>
<evidence type="ECO:0000256" key="3">
    <source>
        <dbReference type="SAM" id="SignalP"/>
    </source>
</evidence>
<feature type="region of interest" description="Disordered" evidence="1">
    <location>
        <begin position="292"/>
        <end position="339"/>
    </location>
</feature>
<keyword evidence="2" id="KW-0812">Transmembrane</keyword>
<evidence type="ECO:0000256" key="1">
    <source>
        <dbReference type="SAM" id="MobiDB-lite"/>
    </source>
</evidence>
<evidence type="ECO:0000313" key="5">
    <source>
        <dbReference type="Proteomes" id="UP000007800"/>
    </source>
</evidence>
<name>C5L7S3_PERM5</name>
<organism evidence="5">
    <name type="scientific">Perkinsus marinus (strain ATCC 50983 / TXsc)</name>
    <dbReference type="NCBI Taxonomy" id="423536"/>
    <lineage>
        <taxon>Eukaryota</taxon>
        <taxon>Sar</taxon>
        <taxon>Alveolata</taxon>
        <taxon>Perkinsozoa</taxon>
        <taxon>Perkinsea</taxon>
        <taxon>Perkinsida</taxon>
        <taxon>Perkinsidae</taxon>
        <taxon>Perkinsus</taxon>
    </lineage>
</organism>
<sequence length="339" mass="36170">MIPQICLISAVIAALPLEVESNEKSLSGGMSSRQFLGSSNYACDHHTDVCSIAVQGVGMRASDSLMAYGHDSIPKAASSNTIRVPDSNRLIGGTQQLDMPGEEWVFTIDINSLDPGRYDLYVFTASDEIYLGVLVVVDLGMDSGTGDTTTPIPTTMAFTTGVLIPIIPTTGTIEDSDGSNSIAIYVGLIGGLSGGLLGIVCILIAACAYCGWSARRKGFKELKDIESYYSRDDGRCDNDDSASIISRHINALHHITSSNGVDIHQDSNDDDIHSELSLLSLDPLCHLAATTTGGMPHDEEGVRRGAIPGEPIAPAPSIRRNGNHSLSVDKQQQLRRRLI</sequence>
<proteinExistence type="predicted"/>
<keyword evidence="2" id="KW-1133">Transmembrane helix</keyword>
<keyword evidence="5" id="KW-1185">Reference proteome</keyword>
<evidence type="ECO:0000256" key="2">
    <source>
        <dbReference type="SAM" id="Phobius"/>
    </source>
</evidence>
<gene>
    <name evidence="4" type="ORF">Pmar_PMAR020702</name>
</gene>
<protein>
    <submittedName>
        <fullName evidence="4">Uncharacterized protein</fullName>
    </submittedName>
</protein>
<reference evidence="4 5" key="1">
    <citation type="submission" date="2008-07" db="EMBL/GenBank/DDBJ databases">
        <authorList>
            <person name="El-Sayed N."/>
            <person name="Caler E."/>
            <person name="Inman J."/>
            <person name="Amedeo P."/>
            <person name="Hass B."/>
            <person name="Wortman J."/>
        </authorList>
    </citation>
    <scope>NUCLEOTIDE SEQUENCE [LARGE SCALE GENOMIC DNA]</scope>
    <source>
        <strain evidence="5">ATCC 50983 / TXsc</strain>
    </source>
</reference>